<dbReference type="SUPFAM" id="SSF74863">
    <property type="entry name" value="Thiol:disulfide interchange protein DsbD, N-terminal domain (DsbD-alpha)"/>
    <property type="match status" value="1"/>
</dbReference>
<dbReference type="Gene3D" id="2.60.40.1250">
    <property type="entry name" value="Thiol:disulfide interchange protein DsbD, N-terminal domain"/>
    <property type="match status" value="1"/>
</dbReference>
<dbReference type="GO" id="GO:0015035">
    <property type="term" value="F:protein-disulfide reductase activity"/>
    <property type="evidence" value="ECO:0007669"/>
    <property type="project" value="TreeGrafter"/>
</dbReference>
<proteinExistence type="predicted"/>
<name>A0A369KRZ7_9BACT</name>
<gene>
    <name evidence="10" type="ORF">DCC88_04380</name>
</gene>
<dbReference type="Pfam" id="PF02683">
    <property type="entry name" value="DsbD_TM"/>
    <property type="match status" value="1"/>
</dbReference>
<dbReference type="Pfam" id="PF13899">
    <property type="entry name" value="Thioredoxin_7"/>
    <property type="match status" value="1"/>
</dbReference>
<feature type="transmembrane region" description="Helical" evidence="7">
    <location>
        <begin position="352"/>
        <end position="381"/>
    </location>
</feature>
<dbReference type="InterPro" id="IPR028250">
    <property type="entry name" value="DsbDN"/>
</dbReference>
<dbReference type="AlphaFoldDB" id="A0A369KRZ7"/>
<feature type="transmembrane region" description="Helical" evidence="7">
    <location>
        <begin position="387"/>
        <end position="411"/>
    </location>
</feature>
<keyword evidence="4 7" id="KW-1133">Transmembrane helix</keyword>
<dbReference type="InterPro" id="IPR017937">
    <property type="entry name" value="Thioredoxin_CS"/>
</dbReference>
<comment type="subcellular location">
    <subcellularLocation>
        <location evidence="1">Membrane</location>
        <topology evidence="1">Multi-pass membrane protein</topology>
    </subcellularLocation>
</comment>
<keyword evidence="2 7" id="KW-0812">Transmembrane</keyword>
<dbReference type="Gene3D" id="3.40.30.10">
    <property type="entry name" value="Glutaredoxin"/>
    <property type="match status" value="1"/>
</dbReference>
<keyword evidence="3" id="KW-0201">Cytochrome c-type biogenesis</keyword>
<keyword evidence="11" id="KW-1185">Reference proteome</keyword>
<dbReference type="GO" id="GO:0045454">
    <property type="term" value="P:cell redox homeostasis"/>
    <property type="evidence" value="ECO:0007669"/>
    <property type="project" value="TreeGrafter"/>
</dbReference>
<reference evidence="10" key="1">
    <citation type="submission" date="2018-04" db="EMBL/GenBank/DDBJ databases">
        <title>Draft genome sequence of the Candidatus Spirobacillus cienkowskii, a pathogen of freshwater Daphnia species, reconstructed from hemolymph metagenomic reads.</title>
        <authorList>
            <person name="Bresciani L."/>
            <person name="Lemos L.N."/>
            <person name="Wale N."/>
            <person name="Lin J.Y."/>
            <person name="Fernandes G.R."/>
            <person name="Duffy M.A."/>
            <person name="Rodrigues J.M."/>
        </authorList>
    </citation>
    <scope>NUCLEOTIDE SEQUENCE [LARGE SCALE GENOMIC DNA]</scope>
    <source>
        <strain evidence="10">Binning01</strain>
    </source>
</reference>
<dbReference type="GO" id="GO:0017004">
    <property type="term" value="P:cytochrome complex assembly"/>
    <property type="evidence" value="ECO:0007669"/>
    <property type="project" value="UniProtKB-KW"/>
</dbReference>
<dbReference type="InterPro" id="IPR003834">
    <property type="entry name" value="Cyt_c_assmbl_TM_dom"/>
</dbReference>
<feature type="transmembrane region" description="Helical" evidence="7">
    <location>
        <begin position="7"/>
        <end position="24"/>
    </location>
</feature>
<feature type="transmembrane region" description="Helical" evidence="7">
    <location>
        <begin position="311"/>
        <end position="331"/>
    </location>
</feature>
<protein>
    <submittedName>
        <fullName evidence="10">DUF255 domain-containing protein</fullName>
    </submittedName>
</protein>
<sequence>MRTLKFYLIKIMYFLTIIMVFKYTQQSYAQKNEPFKTNFNTFENNNIKLHDVVQFKIMSINDKNIQLQLITKENFKIYEEKLKFHLVQPNIFPLPLKYIPNHPAEIYFDPFYKKEKKIFKNNAKFSILISKKQQNNAMLEIDVQSCSHSVCLTPSKLVLPLKIGQHSSPLQKSETMQLSLLNNSFENFINPEIKEPTSLDVNQNKQNEANPNNSFIVLNDSLAVAVQDAIVARSWILFPILLLAGLLTNLTPCVYPMIPITLNVMLQYGKIIHKRTLSFFYVLGMIITYSILGVFAGMSGSVFGAHLASPIVNITIAILMFILGISMLGFFQMSTIQTLASKVPISKKYPRTAIFTMGTVSGLISAPCTGPVLSTILLLIAQNKNPITGFTFMFFYALGFGLPYIALTLFSKKLTKVPKLPRLLIFIKYLFASMMFALTFYYLKSLLQEFEVTKIIYTKPDFLVLIVCLLFIALAIYFSTKKTQIGKISRTILILPLTLVTLFITLFTTNGFIEKPITTKNLKSQTILWEKDLNSAIKQAQQQQKPLLIDIWADWCAACLEMKNTTWKNQELINLLNQNYIPVQLDYSDLSSDIESLLSTWKINGLPAVVIFKKPSNTYNNPEILLLGYSSAEKVLNAVASKKKERQ</sequence>
<accession>A0A369KRZ7</accession>
<feature type="transmembrane region" description="Helical" evidence="7">
    <location>
        <begin position="279"/>
        <end position="299"/>
    </location>
</feature>
<dbReference type="PANTHER" id="PTHR32234:SF0">
    <property type="entry name" value="THIOL:DISULFIDE INTERCHANGE PROTEIN DSBD"/>
    <property type="match status" value="1"/>
</dbReference>
<evidence type="ECO:0000313" key="11">
    <source>
        <dbReference type="Proteomes" id="UP000253934"/>
    </source>
</evidence>
<dbReference type="PANTHER" id="PTHR32234">
    <property type="entry name" value="THIOL:DISULFIDE INTERCHANGE PROTEIN DSBD"/>
    <property type="match status" value="1"/>
</dbReference>
<evidence type="ECO:0000313" key="10">
    <source>
        <dbReference type="EMBL" id="RDB36518.1"/>
    </source>
</evidence>
<dbReference type="Proteomes" id="UP000253934">
    <property type="component" value="Unassembled WGS sequence"/>
</dbReference>
<dbReference type="SUPFAM" id="SSF52833">
    <property type="entry name" value="Thioredoxin-like"/>
    <property type="match status" value="1"/>
</dbReference>
<evidence type="ECO:0000256" key="6">
    <source>
        <dbReference type="ARBA" id="ARBA00023284"/>
    </source>
</evidence>
<feature type="transmembrane region" description="Helical" evidence="7">
    <location>
        <begin position="423"/>
        <end position="442"/>
    </location>
</feature>
<feature type="domain" description="Cytochrome C biogenesis protein transmembrane" evidence="8">
    <location>
        <begin position="235"/>
        <end position="445"/>
    </location>
</feature>
<evidence type="ECO:0000256" key="4">
    <source>
        <dbReference type="ARBA" id="ARBA00022989"/>
    </source>
</evidence>
<evidence type="ECO:0000259" key="8">
    <source>
        <dbReference type="Pfam" id="PF02683"/>
    </source>
</evidence>
<evidence type="ECO:0000259" key="9">
    <source>
        <dbReference type="Pfam" id="PF11412"/>
    </source>
</evidence>
<evidence type="ECO:0000256" key="5">
    <source>
        <dbReference type="ARBA" id="ARBA00023136"/>
    </source>
</evidence>
<evidence type="ECO:0000256" key="3">
    <source>
        <dbReference type="ARBA" id="ARBA00022748"/>
    </source>
</evidence>
<evidence type="ECO:0000256" key="2">
    <source>
        <dbReference type="ARBA" id="ARBA00022692"/>
    </source>
</evidence>
<feature type="domain" description="Thiol:disulfide interchange protein DsbD N-terminal" evidence="9">
    <location>
        <begin position="49"/>
        <end position="156"/>
    </location>
</feature>
<evidence type="ECO:0000256" key="1">
    <source>
        <dbReference type="ARBA" id="ARBA00004141"/>
    </source>
</evidence>
<feature type="transmembrane region" description="Helical" evidence="7">
    <location>
        <begin position="235"/>
        <end position="258"/>
    </location>
</feature>
<keyword evidence="6" id="KW-0676">Redox-active center</keyword>
<feature type="transmembrane region" description="Helical" evidence="7">
    <location>
        <begin position="462"/>
        <end position="480"/>
    </location>
</feature>
<organism evidence="10 11">
    <name type="scientific">Spirobacillus cienkowskii</name>
    <dbReference type="NCBI Taxonomy" id="495820"/>
    <lineage>
        <taxon>Bacteria</taxon>
        <taxon>Pseudomonadati</taxon>
        <taxon>Bdellovibrionota</taxon>
        <taxon>Oligoflexia</taxon>
        <taxon>Silvanigrellales</taxon>
        <taxon>Spirobacillus</taxon>
    </lineage>
</organism>
<comment type="caution">
    <text evidence="10">The sequence shown here is derived from an EMBL/GenBank/DDBJ whole genome shotgun (WGS) entry which is preliminary data.</text>
</comment>
<dbReference type="GO" id="GO:0016020">
    <property type="term" value="C:membrane"/>
    <property type="evidence" value="ECO:0007669"/>
    <property type="project" value="UniProtKB-SubCell"/>
</dbReference>
<dbReference type="PROSITE" id="PS00194">
    <property type="entry name" value="THIOREDOXIN_1"/>
    <property type="match status" value="1"/>
</dbReference>
<dbReference type="InterPro" id="IPR036249">
    <property type="entry name" value="Thioredoxin-like_sf"/>
</dbReference>
<feature type="transmembrane region" description="Helical" evidence="7">
    <location>
        <begin position="492"/>
        <end position="513"/>
    </location>
</feature>
<evidence type="ECO:0000256" key="7">
    <source>
        <dbReference type="SAM" id="Phobius"/>
    </source>
</evidence>
<keyword evidence="5 7" id="KW-0472">Membrane</keyword>
<dbReference type="InterPro" id="IPR036929">
    <property type="entry name" value="DsbDN_sf"/>
</dbReference>
<dbReference type="Pfam" id="PF11412">
    <property type="entry name" value="DsbD_N"/>
    <property type="match status" value="1"/>
</dbReference>
<dbReference type="EMBL" id="QOVW01000059">
    <property type="protein sequence ID" value="RDB36518.1"/>
    <property type="molecule type" value="Genomic_DNA"/>
</dbReference>